<dbReference type="KEGG" id="dvn:HQ394_13780"/>
<feature type="chain" id="PRO_5028982617" description="Peptidase" evidence="1">
    <location>
        <begin position="30"/>
        <end position="319"/>
    </location>
</feature>
<evidence type="ECO:0000313" key="3">
    <source>
        <dbReference type="Proteomes" id="UP000516369"/>
    </source>
</evidence>
<dbReference type="InterPro" id="IPR024079">
    <property type="entry name" value="MetalloPept_cat_dom_sf"/>
</dbReference>
<gene>
    <name evidence="2" type="ORF">HQ394_13780</name>
</gene>
<dbReference type="Gene3D" id="3.40.390.10">
    <property type="entry name" value="Collagenase (Catalytic Domain)"/>
    <property type="match status" value="1"/>
</dbReference>
<name>A0A7H1N3B1_9PROT</name>
<reference evidence="2 3" key="1">
    <citation type="submission" date="2020-05" db="EMBL/GenBank/DDBJ databases">
        <title>Complete closed genome sequence of Defluviicoccus vanus.</title>
        <authorList>
            <person name="Bessarab I."/>
            <person name="Arumugam K."/>
            <person name="Maszenan A.M."/>
            <person name="Seviour R.J."/>
            <person name="Williams R.B."/>
        </authorList>
    </citation>
    <scope>NUCLEOTIDE SEQUENCE [LARGE SCALE GENOMIC DNA]</scope>
    <source>
        <strain evidence="2 3">Ben 114</strain>
    </source>
</reference>
<dbReference type="AlphaFoldDB" id="A0A7H1N3B1"/>
<dbReference type="EMBL" id="CP053923">
    <property type="protein sequence ID" value="QNT70197.1"/>
    <property type="molecule type" value="Genomic_DNA"/>
</dbReference>
<accession>A0A7H1N3B1</accession>
<dbReference type="Proteomes" id="UP000516369">
    <property type="component" value="Chromosome"/>
</dbReference>
<evidence type="ECO:0000256" key="1">
    <source>
        <dbReference type="SAM" id="SignalP"/>
    </source>
</evidence>
<evidence type="ECO:0000313" key="2">
    <source>
        <dbReference type="EMBL" id="QNT70197.1"/>
    </source>
</evidence>
<keyword evidence="1" id="KW-0732">Signal</keyword>
<organism evidence="2 3">
    <name type="scientific">Defluviicoccus vanus</name>
    <dbReference type="NCBI Taxonomy" id="111831"/>
    <lineage>
        <taxon>Bacteria</taxon>
        <taxon>Pseudomonadati</taxon>
        <taxon>Pseudomonadota</taxon>
        <taxon>Alphaproteobacteria</taxon>
        <taxon>Rhodospirillales</taxon>
        <taxon>Rhodospirillaceae</taxon>
        <taxon>Defluviicoccus</taxon>
    </lineage>
</organism>
<proteinExistence type="predicted"/>
<protein>
    <recommendedName>
        <fullName evidence="4">Peptidase</fullName>
    </recommendedName>
</protein>
<sequence length="319" mass="33432">MKVFRRITWAMLASMTAVSIISLTVPASATEMRAGSFVPLLAGPDGPESYVAPELSIVPQAVPAKFVVTYVGFPAAAKTAFQRAVNIWASLISSPVPITVRATYTPLAVGVLGAAGPGVIVRDFPGAPQKGTWYVEAVANKRAGKQLAAASPDIVASFSSAFPNWYFGAGTSPAGKYDFTTVVLHELGHGLGFLGLGRVSGGVGAIKALGFPSIYDRYVENTAGTPILKFADPSKALAGQFQSNGLWLDSPTVRAANSNLRAKLFAPKTFLPGSSYSHLDEATYKQGNPNSLMTPALNMAETIHSPGPISLAIFKTVGW</sequence>
<feature type="signal peptide" evidence="1">
    <location>
        <begin position="1"/>
        <end position="29"/>
    </location>
</feature>
<evidence type="ECO:0008006" key="4">
    <source>
        <dbReference type="Google" id="ProtNLM"/>
    </source>
</evidence>
<dbReference type="RefSeq" id="WP_190260683.1">
    <property type="nucleotide sequence ID" value="NZ_CP053923.1"/>
</dbReference>
<dbReference type="GO" id="GO:0008237">
    <property type="term" value="F:metallopeptidase activity"/>
    <property type="evidence" value="ECO:0007669"/>
    <property type="project" value="InterPro"/>
</dbReference>
<dbReference type="SUPFAM" id="SSF55486">
    <property type="entry name" value="Metalloproteases ('zincins'), catalytic domain"/>
    <property type="match status" value="1"/>
</dbReference>
<keyword evidence="3" id="KW-1185">Reference proteome</keyword>